<dbReference type="EMBL" id="JACVXA010000048">
    <property type="protein sequence ID" value="MBE3639493.1"/>
    <property type="molecule type" value="Genomic_DNA"/>
</dbReference>
<feature type="transmembrane region" description="Helical" evidence="9">
    <location>
        <begin position="157"/>
        <end position="176"/>
    </location>
</feature>
<dbReference type="PANTHER" id="PTHR43271">
    <property type="entry name" value="BLL2771 PROTEIN"/>
    <property type="match status" value="1"/>
</dbReference>
<evidence type="ECO:0000256" key="5">
    <source>
        <dbReference type="ARBA" id="ARBA00022692"/>
    </source>
</evidence>
<feature type="transmembrane region" description="Helical" evidence="9">
    <location>
        <begin position="188"/>
        <end position="207"/>
    </location>
</feature>
<feature type="transmembrane region" description="Helical" evidence="9">
    <location>
        <begin position="62"/>
        <end position="87"/>
    </location>
</feature>
<feature type="transmembrane region" description="Helical" evidence="9">
    <location>
        <begin position="302"/>
        <end position="323"/>
    </location>
</feature>
<name>A0A8J7D0I5_9RHOB</name>
<dbReference type="PANTHER" id="PTHR43271:SF1">
    <property type="entry name" value="INNER MEMBRANE TRANSPORT PROTEIN YNFM"/>
    <property type="match status" value="1"/>
</dbReference>
<keyword evidence="7 9" id="KW-0472">Membrane</keyword>
<dbReference type="InterPro" id="IPR011701">
    <property type="entry name" value="MFS"/>
</dbReference>
<evidence type="ECO:0000259" key="10">
    <source>
        <dbReference type="PROSITE" id="PS50850"/>
    </source>
</evidence>
<comment type="caution">
    <text evidence="11">The sequence shown here is derived from an EMBL/GenBank/DDBJ whole genome shotgun (WGS) entry which is preliminary data.</text>
</comment>
<organism evidence="11 12">
    <name type="scientific">Mangrovicoccus algicola</name>
    <dbReference type="NCBI Taxonomy" id="2771008"/>
    <lineage>
        <taxon>Bacteria</taxon>
        <taxon>Pseudomonadati</taxon>
        <taxon>Pseudomonadota</taxon>
        <taxon>Alphaproteobacteria</taxon>
        <taxon>Rhodobacterales</taxon>
        <taxon>Paracoccaceae</taxon>
        <taxon>Mangrovicoccus</taxon>
    </lineage>
</organism>
<accession>A0A8J7D0I5</accession>
<evidence type="ECO:0000256" key="1">
    <source>
        <dbReference type="ARBA" id="ARBA00004651"/>
    </source>
</evidence>
<evidence type="ECO:0000313" key="12">
    <source>
        <dbReference type="Proteomes" id="UP000609121"/>
    </source>
</evidence>
<dbReference type="GO" id="GO:0022857">
    <property type="term" value="F:transmembrane transporter activity"/>
    <property type="evidence" value="ECO:0007669"/>
    <property type="project" value="InterPro"/>
</dbReference>
<evidence type="ECO:0000256" key="7">
    <source>
        <dbReference type="ARBA" id="ARBA00023136"/>
    </source>
</evidence>
<dbReference type="InterPro" id="IPR020846">
    <property type="entry name" value="MFS_dom"/>
</dbReference>
<feature type="transmembrane region" description="Helical" evidence="9">
    <location>
        <begin position="124"/>
        <end position="145"/>
    </location>
</feature>
<evidence type="ECO:0000256" key="2">
    <source>
        <dbReference type="ARBA" id="ARBA00008335"/>
    </source>
</evidence>
<dbReference type="Pfam" id="PF07690">
    <property type="entry name" value="MFS_1"/>
    <property type="match status" value="1"/>
</dbReference>
<dbReference type="Gene3D" id="1.20.1250.20">
    <property type="entry name" value="MFS general substrate transporter like domains"/>
    <property type="match status" value="1"/>
</dbReference>
<comment type="subcellular location">
    <subcellularLocation>
        <location evidence="1">Cell membrane</location>
        <topology evidence="1">Multi-pass membrane protein</topology>
    </subcellularLocation>
</comment>
<dbReference type="InterPro" id="IPR036259">
    <property type="entry name" value="MFS_trans_sf"/>
</dbReference>
<feature type="transmembrane region" description="Helical" evidence="9">
    <location>
        <begin position="99"/>
        <end position="118"/>
    </location>
</feature>
<keyword evidence="12" id="KW-1185">Reference proteome</keyword>
<protein>
    <submittedName>
        <fullName evidence="11">MFS transporter</fullName>
    </submittedName>
</protein>
<evidence type="ECO:0000256" key="6">
    <source>
        <dbReference type="ARBA" id="ARBA00022989"/>
    </source>
</evidence>
<keyword evidence="5 9" id="KW-0812">Transmembrane</keyword>
<comment type="similarity">
    <text evidence="2">Belongs to the major facilitator superfamily.</text>
</comment>
<dbReference type="InterPro" id="IPR005829">
    <property type="entry name" value="Sugar_transporter_CS"/>
</dbReference>
<dbReference type="PROSITE" id="PS00216">
    <property type="entry name" value="SUGAR_TRANSPORT_1"/>
    <property type="match status" value="1"/>
</dbReference>
<feature type="transmembrane region" description="Helical" evidence="9">
    <location>
        <begin position="271"/>
        <end position="290"/>
    </location>
</feature>
<dbReference type="SUPFAM" id="SSF103473">
    <property type="entry name" value="MFS general substrate transporter"/>
    <property type="match status" value="1"/>
</dbReference>
<feature type="region of interest" description="Disordered" evidence="8">
    <location>
        <begin position="1"/>
        <end position="22"/>
    </location>
</feature>
<feature type="transmembrane region" description="Helical" evidence="9">
    <location>
        <begin position="239"/>
        <end position="259"/>
    </location>
</feature>
<evidence type="ECO:0000256" key="8">
    <source>
        <dbReference type="SAM" id="MobiDB-lite"/>
    </source>
</evidence>
<dbReference type="GO" id="GO:0005886">
    <property type="term" value="C:plasma membrane"/>
    <property type="evidence" value="ECO:0007669"/>
    <property type="project" value="UniProtKB-SubCell"/>
</dbReference>
<evidence type="ECO:0000256" key="9">
    <source>
        <dbReference type="SAM" id="Phobius"/>
    </source>
</evidence>
<evidence type="ECO:0000256" key="4">
    <source>
        <dbReference type="ARBA" id="ARBA00022475"/>
    </source>
</evidence>
<keyword evidence="3" id="KW-0813">Transport</keyword>
<feature type="transmembrane region" description="Helical" evidence="9">
    <location>
        <begin position="386"/>
        <end position="405"/>
    </location>
</feature>
<evidence type="ECO:0000313" key="11">
    <source>
        <dbReference type="EMBL" id="MBE3639493.1"/>
    </source>
</evidence>
<keyword evidence="6 9" id="KW-1133">Transmembrane helix</keyword>
<gene>
    <name evidence="11" type="ORF">ICN82_14925</name>
</gene>
<feature type="transmembrane region" description="Helical" evidence="9">
    <location>
        <begin position="30"/>
        <end position="50"/>
    </location>
</feature>
<proteinExistence type="inferred from homology"/>
<dbReference type="CDD" id="cd17324">
    <property type="entry name" value="MFS_NepI_like"/>
    <property type="match status" value="1"/>
</dbReference>
<dbReference type="RefSeq" id="WP_193184225.1">
    <property type="nucleotide sequence ID" value="NZ_JACVXA010000048.1"/>
</dbReference>
<feature type="domain" description="Major facilitator superfamily (MFS) profile" evidence="10">
    <location>
        <begin position="33"/>
        <end position="410"/>
    </location>
</feature>
<keyword evidence="4" id="KW-1003">Cell membrane</keyword>
<sequence length="410" mass="41656">MPADTALAPAPPRAPARSAPGPIRHDSPGFLRICAVLVLSGATAFSALYFVQPLMPVFAAEFGIGVTEAGLSLSLPTAALAAGLVVTGPVSDALGRKPVILASVLMTALLLAAMAATADWGMFLALRTALGLILGGITAINLTWLAEEMDRDSLGRAVGWVLAGNSLGGMLARLLVGTLAETTGWRLPVAALAGIALLAAALIWLWLPASRNFRPGSPAPAAALRTYLGHLRNPGLRDAVLQGFLLMSAFVAFFNLVGFHLLSPGIGLDQHAVGLVSLAFLPSTFAAVESERLARHLGTRRAALACIGLAGAGILLTLCPALPLLGIGIVLFTLGFFGAHSLCAGDVGRLAETARGQATALYQIAFYAGATLAGPGGGVAWQAGGWAGVCGVLCAMLGLAALIRARSPGA</sequence>
<dbReference type="AlphaFoldDB" id="A0A8J7D0I5"/>
<dbReference type="Proteomes" id="UP000609121">
    <property type="component" value="Unassembled WGS sequence"/>
</dbReference>
<reference evidence="11" key="1">
    <citation type="submission" date="2020-09" db="EMBL/GenBank/DDBJ databases">
        <title>A novel bacterium of genus Mangrovicoccus, isolated from South China Sea.</title>
        <authorList>
            <person name="Huang H."/>
            <person name="Mo K."/>
            <person name="Hu Y."/>
        </authorList>
    </citation>
    <scope>NUCLEOTIDE SEQUENCE</scope>
    <source>
        <strain evidence="11">HB182678</strain>
    </source>
</reference>
<feature type="transmembrane region" description="Helical" evidence="9">
    <location>
        <begin position="360"/>
        <end position="380"/>
    </location>
</feature>
<feature type="transmembrane region" description="Helical" evidence="9">
    <location>
        <begin position="329"/>
        <end position="348"/>
    </location>
</feature>
<evidence type="ECO:0000256" key="3">
    <source>
        <dbReference type="ARBA" id="ARBA00022448"/>
    </source>
</evidence>
<dbReference type="PROSITE" id="PS50850">
    <property type="entry name" value="MFS"/>
    <property type="match status" value="1"/>
</dbReference>